<dbReference type="eggNOG" id="ENOG502ZWC2">
    <property type="taxonomic scope" value="Bacteria"/>
</dbReference>
<name>A0A074MAN5_ERYLO</name>
<keyword evidence="2" id="KW-1185">Reference proteome</keyword>
<reference evidence="1 2" key="1">
    <citation type="submission" date="2014-04" db="EMBL/GenBank/DDBJ databases">
        <title>A comprehensive comparison of genomes of Erythrobacter spp. strains.</title>
        <authorList>
            <person name="Zheng Q."/>
        </authorList>
    </citation>
    <scope>NUCLEOTIDE SEQUENCE [LARGE SCALE GENOMIC DNA]</scope>
    <source>
        <strain evidence="1 2">DSM 6997</strain>
    </source>
</reference>
<evidence type="ECO:0000313" key="1">
    <source>
        <dbReference type="EMBL" id="KEO90469.1"/>
    </source>
</evidence>
<dbReference type="RefSeq" id="WP_034959915.1">
    <property type="nucleotide sequence ID" value="NZ_JMIW01000003.1"/>
</dbReference>
<dbReference type="AlphaFoldDB" id="A0A074MAN5"/>
<protein>
    <submittedName>
        <fullName evidence="1">Uncharacterized protein</fullName>
    </submittedName>
</protein>
<organism evidence="1 2">
    <name type="scientific">Erythrobacter longus</name>
    <dbReference type="NCBI Taxonomy" id="1044"/>
    <lineage>
        <taxon>Bacteria</taxon>
        <taxon>Pseudomonadati</taxon>
        <taxon>Pseudomonadota</taxon>
        <taxon>Alphaproteobacteria</taxon>
        <taxon>Sphingomonadales</taxon>
        <taxon>Erythrobacteraceae</taxon>
        <taxon>Erythrobacter/Porphyrobacter group</taxon>
        <taxon>Erythrobacter</taxon>
    </lineage>
</organism>
<dbReference type="Proteomes" id="UP000027647">
    <property type="component" value="Unassembled WGS sequence"/>
</dbReference>
<evidence type="ECO:0000313" key="2">
    <source>
        <dbReference type="Proteomes" id="UP000027647"/>
    </source>
</evidence>
<accession>A0A074MAN5</accession>
<dbReference type="OrthoDB" id="8478574at2"/>
<sequence length="312" mass="35986">MRPSFRNRVQFLNQNILEADDPALAEPPPIQNIIYRTDEEEKKWIEKSTEMIGDFRSVFRSVYMRWAITINSLFLARDRYNAHADLGLRVDTVRASATGPERVELALWHGKQAAENYDACIPLMGGYGVQDLYGALEEVVFELYEVYLNAHPEELTRGDDFKFLRKLHRDREVSAEAEAAFQDAWANRLEGWRRKRAYDGLHTVFVAFWRKAGLKRPSWHEKTDIESWSKAIETIGLIRHHVTHGEELVSEKLGELCAEQPQLGLDLKAGEQLVIYTEHLMFVEAIFDQLLTMINISLLEKGHGKPLPKPEP</sequence>
<dbReference type="STRING" id="1044.EH31_10300"/>
<proteinExistence type="predicted"/>
<comment type="caution">
    <text evidence="1">The sequence shown here is derived from an EMBL/GenBank/DDBJ whole genome shotgun (WGS) entry which is preliminary data.</text>
</comment>
<dbReference type="EMBL" id="JMIW01000003">
    <property type="protein sequence ID" value="KEO90469.1"/>
    <property type="molecule type" value="Genomic_DNA"/>
</dbReference>
<gene>
    <name evidence="1" type="ORF">EH31_10300</name>
</gene>